<dbReference type="EMBL" id="LT629973">
    <property type="protein sequence ID" value="SEH97456.1"/>
    <property type="molecule type" value="Genomic_DNA"/>
</dbReference>
<reference evidence="2" key="1">
    <citation type="submission" date="2016-09" db="EMBL/GenBank/DDBJ databases">
        <authorList>
            <person name="Koehorst J."/>
        </authorList>
    </citation>
    <scope>NUCLEOTIDE SEQUENCE [LARGE SCALE GENOMIC DNA]</scope>
</reference>
<dbReference type="KEGG" id="agl:PYTT_2216"/>
<keyword evidence="2" id="KW-1185">Reference proteome</keyword>
<dbReference type="Proteomes" id="UP000176204">
    <property type="component" value="Chromosome I"/>
</dbReference>
<organism evidence="1 2">
    <name type="scientific">Akkermansia glycaniphila</name>
    <dbReference type="NCBI Taxonomy" id="1679444"/>
    <lineage>
        <taxon>Bacteria</taxon>
        <taxon>Pseudomonadati</taxon>
        <taxon>Verrucomicrobiota</taxon>
        <taxon>Verrucomicrobiia</taxon>
        <taxon>Verrucomicrobiales</taxon>
        <taxon>Akkermansiaceae</taxon>
        <taxon>Akkermansia</taxon>
    </lineage>
</organism>
<dbReference type="STRING" id="1679444.PYTT_2216"/>
<proteinExistence type="predicted"/>
<accession>A0A1C7PB24</accession>
<sequence>MCRRTLSLLIRDAEDKGAPIRIVRLFFADNPRDVRQRPFVRLERKSLEAYLNAHMRPEERKPVEDMVPRWQQWFSPADVRDIYGFSRQSLWRMLKDAKGSGQEIKVAVMEFMNGAAEGRRNPFIRIERKSLDAYLAAHVVFSDRRGRR</sequence>
<name>A0A1C7PB24_9BACT</name>
<protein>
    <submittedName>
        <fullName evidence="1">Uncharacterized protein</fullName>
    </submittedName>
</protein>
<gene>
    <name evidence="1" type="ORF">PYTT_2216</name>
</gene>
<evidence type="ECO:0000313" key="1">
    <source>
        <dbReference type="EMBL" id="SEH97456.1"/>
    </source>
</evidence>
<dbReference type="AlphaFoldDB" id="A0A1C7PB24"/>
<evidence type="ECO:0000313" key="2">
    <source>
        <dbReference type="Proteomes" id="UP000176204"/>
    </source>
</evidence>